<keyword evidence="6" id="KW-0472">Membrane</keyword>
<dbReference type="AlphaFoldDB" id="A0A1F7IFC4"/>
<feature type="transmembrane region" description="Helical" evidence="6">
    <location>
        <begin position="21"/>
        <end position="44"/>
    </location>
</feature>
<evidence type="ECO:0000256" key="3">
    <source>
        <dbReference type="ARBA" id="ARBA00022729"/>
    </source>
</evidence>
<keyword evidence="4" id="KW-0677">Repeat</keyword>
<dbReference type="Proteomes" id="UP000177698">
    <property type="component" value="Unassembled WGS sequence"/>
</dbReference>
<dbReference type="InterPro" id="IPR055372">
    <property type="entry name" value="CBM96"/>
</dbReference>
<dbReference type="CDD" id="cd05819">
    <property type="entry name" value="NHL"/>
    <property type="match status" value="1"/>
</dbReference>
<evidence type="ECO:0000313" key="8">
    <source>
        <dbReference type="EMBL" id="OGK42068.1"/>
    </source>
</evidence>
<feature type="repeat" description="NHL" evidence="5">
    <location>
        <begin position="271"/>
        <end position="296"/>
    </location>
</feature>
<proteinExistence type="predicted"/>
<dbReference type="PANTHER" id="PTHR24104:SF25">
    <property type="entry name" value="PROTEIN LIN-41"/>
    <property type="match status" value="1"/>
</dbReference>
<dbReference type="STRING" id="1802056.A2954_03380"/>
<dbReference type="GO" id="GO:0008270">
    <property type="term" value="F:zinc ion binding"/>
    <property type="evidence" value="ECO:0007669"/>
    <property type="project" value="UniProtKB-KW"/>
</dbReference>
<comment type="caution">
    <text evidence="8">The sequence shown here is derived from an EMBL/GenBank/DDBJ whole genome shotgun (WGS) entry which is preliminary data.</text>
</comment>
<sequence>MSIEDEDIDFFNSENKEKIKNFLLTSLKILPVLILVAAMVGAGLNLRNTQNPQSSAVGINNKINNSDTSQASSPLPTLPYQIDTILGQPDDKETMTNRIVANRGFHIGGVHIDSTNRVYVFDSGNNRILGFNSYTGPNQNADIVIGQGQFTDRGTANGNNTVYSQPSNNTIATQPYPNVISTLESPRLTQMATDEEDNLYTVDLENNRILFYRSPFTTDTIADDVWGQPDMNSRNPSCGQSGFPVSSSAFCFSDDGILGQPAGIHIAFMAGVTIDPSGNLWITDTSNNRILRFPKENSTISKTADLVLGQSDFTTRYPAYPYTKSLAQMQKPLALKFKPKTGELYVVEGEWAGEARILVFTPPFTNGMRATREIGRAIYQDTQPTDSTNWEYISGKWVNLTTGLYWPRGIAFDPSGTGDIFAQDSGNNRTVLFASDGAIIDVIGQPNPDVRGCLGRTDQGFIQFDGNKANLCQSDGEIGVDSSGNIYLSTMGNADEKDIVRFSTPLTKNPSGLVISNGSLLHKGWNQYSGKTFMNGYGMSKSYGTSSQLYVSDRQRLLVWNNPSSLSTFAQADHVVGQDNFESNLNNNGGIFNAIGLGAQTIDPAGKLFLASDNRIYIFNIPITSSGKNYSVYKMLYSDWQNSSQNIVWADDGSPVTFNPAGLAFDSRTGALFISDPDRHRILRVKNPLGAATVDLVIGQPDKSSSAQNLGSLNPVRNGLASPTYLSIDNFGNLYVVDASYELNGNRRLLRFNASKLTPQSGNIFPLTNADAVFSKSSFTSRNLEPNQPGSPTAVGFDSANRMLLLSDGYGNKFDERVYFYETPQLGEVVYPDSLIKIPMSQGSSVLFSDEGKLILQDHTWNRLLFTTISLPSVSTPTPTGPIKITLTPTPTTFIPTKTPTITQALFTLGPVADSYVNSNYPNNNSGKEADLKVKTSPTKITFMKFDLTPLAGKIFRSAKLKVWVNDPSNGTTNLYLVPDNSWVETGITFNNQPALGKLIMSFTANASGVYKEIDITNFMKSNPNKIITFAFQTTSTNELSFKSKNIADTSRLPILIFQ</sequence>
<evidence type="ECO:0000256" key="5">
    <source>
        <dbReference type="PROSITE-ProRule" id="PRU00504"/>
    </source>
</evidence>
<evidence type="ECO:0000259" key="7">
    <source>
        <dbReference type="Pfam" id="PF24517"/>
    </source>
</evidence>
<evidence type="ECO:0000256" key="6">
    <source>
        <dbReference type="SAM" id="Phobius"/>
    </source>
</evidence>
<dbReference type="Pfam" id="PF24517">
    <property type="entry name" value="CBM96"/>
    <property type="match status" value="1"/>
</dbReference>
<gene>
    <name evidence="8" type="ORF">A2954_03380</name>
</gene>
<dbReference type="InterPro" id="IPR011042">
    <property type="entry name" value="6-blade_b-propeller_TolB-like"/>
</dbReference>
<comment type="subcellular location">
    <subcellularLocation>
        <location evidence="1">Secreted</location>
    </subcellularLocation>
</comment>
<organism evidence="8 9">
    <name type="scientific">Candidatus Roizmanbacteria bacterium RIFCSPLOWO2_01_FULL_37_12</name>
    <dbReference type="NCBI Taxonomy" id="1802056"/>
    <lineage>
        <taxon>Bacteria</taxon>
        <taxon>Candidatus Roizmaniibacteriota</taxon>
    </lineage>
</organism>
<evidence type="ECO:0000256" key="2">
    <source>
        <dbReference type="ARBA" id="ARBA00022525"/>
    </source>
</evidence>
<keyword evidence="6" id="KW-1133">Transmembrane helix</keyword>
<keyword evidence="3" id="KW-0732">Signal</keyword>
<dbReference type="PROSITE" id="PS51125">
    <property type="entry name" value="NHL"/>
    <property type="match status" value="1"/>
</dbReference>
<dbReference type="Gene3D" id="2.120.10.30">
    <property type="entry name" value="TolB, C-terminal domain"/>
    <property type="match status" value="3"/>
</dbReference>
<evidence type="ECO:0000313" key="9">
    <source>
        <dbReference type="Proteomes" id="UP000177698"/>
    </source>
</evidence>
<keyword evidence="6" id="KW-0812">Transmembrane</keyword>
<evidence type="ECO:0000256" key="4">
    <source>
        <dbReference type="ARBA" id="ARBA00022737"/>
    </source>
</evidence>
<evidence type="ECO:0000256" key="1">
    <source>
        <dbReference type="ARBA" id="ARBA00004613"/>
    </source>
</evidence>
<dbReference type="InterPro" id="IPR001258">
    <property type="entry name" value="NHL_repeat"/>
</dbReference>
<dbReference type="NCBIfam" id="NF033679">
    <property type="entry name" value="DNRLRE_dom"/>
    <property type="match status" value="1"/>
</dbReference>
<dbReference type="InterPro" id="IPR050952">
    <property type="entry name" value="TRIM-NHL_E3_ligases"/>
</dbReference>
<accession>A0A1F7IFC4</accession>
<reference evidence="8 9" key="1">
    <citation type="journal article" date="2016" name="Nat. Commun.">
        <title>Thousands of microbial genomes shed light on interconnected biogeochemical processes in an aquifer system.</title>
        <authorList>
            <person name="Anantharaman K."/>
            <person name="Brown C.T."/>
            <person name="Hug L.A."/>
            <person name="Sharon I."/>
            <person name="Castelle C.J."/>
            <person name="Probst A.J."/>
            <person name="Thomas B.C."/>
            <person name="Singh A."/>
            <person name="Wilkins M.J."/>
            <person name="Karaoz U."/>
            <person name="Brodie E.L."/>
            <person name="Williams K.H."/>
            <person name="Hubbard S.S."/>
            <person name="Banfield J.F."/>
        </authorList>
    </citation>
    <scope>NUCLEOTIDE SEQUENCE [LARGE SCALE GENOMIC DNA]</scope>
</reference>
<protein>
    <recommendedName>
        <fullName evidence="7">Carbohydrate-binding module family 96 domain-containing protein</fullName>
    </recommendedName>
</protein>
<dbReference type="EMBL" id="MGAG01000005">
    <property type="protein sequence ID" value="OGK42068.1"/>
    <property type="molecule type" value="Genomic_DNA"/>
</dbReference>
<dbReference type="SUPFAM" id="SSF101898">
    <property type="entry name" value="NHL repeat"/>
    <property type="match status" value="2"/>
</dbReference>
<dbReference type="PANTHER" id="PTHR24104">
    <property type="entry name" value="E3 UBIQUITIN-PROTEIN LIGASE NHLRC1-RELATED"/>
    <property type="match status" value="1"/>
</dbReference>
<dbReference type="Pfam" id="PF01436">
    <property type="entry name" value="NHL"/>
    <property type="match status" value="1"/>
</dbReference>
<feature type="domain" description="Carbohydrate-binding module family 96" evidence="7">
    <location>
        <begin position="907"/>
        <end position="1049"/>
    </location>
</feature>
<keyword evidence="2" id="KW-0964">Secreted</keyword>
<dbReference type="GO" id="GO:0005576">
    <property type="term" value="C:extracellular region"/>
    <property type="evidence" value="ECO:0007669"/>
    <property type="project" value="UniProtKB-SubCell"/>
</dbReference>
<name>A0A1F7IFC4_9BACT</name>